<accession>B9TEQ1</accession>
<name>B9TEQ1_RICCO</name>
<proteinExistence type="predicted"/>
<keyword evidence="2" id="KW-1185">Reference proteome</keyword>
<reference evidence="2" key="1">
    <citation type="journal article" date="2010" name="Nat. Biotechnol.">
        <title>Draft genome sequence of the oilseed species Ricinus communis.</title>
        <authorList>
            <person name="Chan A.P."/>
            <person name="Crabtree J."/>
            <person name="Zhao Q."/>
            <person name="Lorenzi H."/>
            <person name="Orvis J."/>
            <person name="Puiu D."/>
            <person name="Melake-Berhan A."/>
            <person name="Jones K.M."/>
            <person name="Redman J."/>
            <person name="Chen G."/>
            <person name="Cahoon E.B."/>
            <person name="Gedil M."/>
            <person name="Stanke M."/>
            <person name="Haas B.J."/>
            <person name="Wortman J.R."/>
            <person name="Fraser-Liggett C.M."/>
            <person name="Ravel J."/>
            <person name="Rabinowicz P.D."/>
        </authorList>
    </citation>
    <scope>NUCLEOTIDE SEQUENCE [LARGE SCALE GENOMIC DNA]</scope>
    <source>
        <strain evidence="2">cv. Hale</strain>
    </source>
</reference>
<gene>
    <name evidence="1" type="ORF">RCOM_1955960</name>
</gene>
<dbReference type="EMBL" id="EQ979181">
    <property type="protein sequence ID" value="EEF25663.1"/>
    <property type="molecule type" value="Genomic_DNA"/>
</dbReference>
<dbReference type="InParanoid" id="B9TEQ1"/>
<organism evidence="1 2">
    <name type="scientific">Ricinus communis</name>
    <name type="common">Castor bean</name>
    <dbReference type="NCBI Taxonomy" id="3988"/>
    <lineage>
        <taxon>Eukaryota</taxon>
        <taxon>Viridiplantae</taxon>
        <taxon>Streptophyta</taxon>
        <taxon>Embryophyta</taxon>
        <taxon>Tracheophyta</taxon>
        <taxon>Spermatophyta</taxon>
        <taxon>Magnoliopsida</taxon>
        <taxon>eudicotyledons</taxon>
        <taxon>Gunneridae</taxon>
        <taxon>Pentapetalae</taxon>
        <taxon>rosids</taxon>
        <taxon>fabids</taxon>
        <taxon>Malpighiales</taxon>
        <taxon>Euphorbiaceae</taxon>
        <taxon>Acalyphoideae</taxon>
        <taxon>Acalypheae</taxon>
        <taxon>Ricinus</taxon>
    </lineage>
</organism>
<sequence>MALEASSCRGWYSVTGGADSRLWTSETFIMILYESGGTAAPIGDALKEYGRQAYKVNVSLLSFRN</sequence>
<evidence type="ECO:0000313" key="2">
    <source>
        <dbReference type="Proteomes" id="UP000008311"/>
    </source>
</evidence>
<dbReference type="AlphaFoldDB" id="B9TEQ1"/>
<evidence type="ECO:0000313" key="1">
    <source>
        <dbReference type="EMBL" id="EEF25663.1"/>
    </source>
</evidence>
<protein>
    <submittedName>
        <fullName evidence="1">Uncharacterized protein</fullName>
    </submittedName>
</protein>
<dbReference type="Proteomes" id="UP000008311">
    <property type="component" value="Unassembled WGS sequence"/>
</dbReference>